<gene>
    <name evidence="1" type="ORF">AX760_11325</name>
</gene>
<dbReference type="Proteomes" id="UP000182661">
    <property type="component" value="Unassembled WGS sequence"/>
</dbReference>
<keyword evidence="2" id="KW-1185">Reference proteome</keyword>
<dbReference type="EMBL" id="LSRP01000046">
    <property type="protein sequence ID" value="OJF99968.1"/>
    <property type="molecule type" value="Genomic_DNA"/>
</dbReference>
<comment type="caution">
    <text evidence="1">The sequence shown here is derived from an EMBL/GenBank/DDBJ whole genome shotgun (WGS) entry which is preliminary data.</text>
</comment>
<sequence length="67" mass="7448">MLRRFLEAWCEENGVDIAGEEARQVAAGLIAWYQSDLKDQAGLRAVFETNIPLSIELNTLLGRLASL</sequence>
<evidence type="ECO:0000313" key="1">
    <source>
        <dbReference type="EMBL" id="OJF99968.1"/>
    </source>
</evidence>
<evidence type="ECO:0000313" key="2">
    <source>
        <dbReference type="Proteomes" id="UP000182661"/>
    </source>
</evidence>
<name>A0A657LY55_9HYPH</name>
<accession>A0A657LY55</accession>
<protein>
    <submittedName>
        <fullName evidence="1">Uncharacterized protein</fullName>
    </submittedName>
</protein>
<dbReference type="AlphaFoldDB" id="A0A657LY55"/>
<proteinExistence type="predicted"/>
<organism evidence="1 2">
    <name type="scientific">Pararhizobium antarcticum</name>
    <dbReference type="NCBI Taxonomy" id="1798805"/>
    <lineage>
        <taxon>Bacteria</taxon>
        <taxon>Pseudomonadati</taxon>
        <taxon>Pseudomonadota</taxon>
        <taxon>Alphaproteobacteria</taxon>
        <taxon>Hyphomicrobiales</taxon>
        <taxon>Rhizobiaceae</taxon>
        <taxon>Rhizobium/Agrobacterium group</taxon>
        <taxon>Pararhizobium</taxon>
    </lineage>
</organism>
<reference evidence="1 2" key="1">
    <citation type="submission" date="2016-02" db="EMBL/GenBank/DDBJ databases">
        <title>Genome sequencing of a beta-galactosidase producing bacteria Rhizobium sp. 59.</title>
        <authorList>
            <person name="Wang D."/>
            <person name="Kot W."/>
            <person name="Qin Y."/>
            <person name="Hansen L."/>
            <person name="Naqvi K."/>
            <person name="Rensing C."/>
        </authorList>
    </citation>
    <scope>NUCLEOTIDE SEQUENCE [LARGE SCALE GENOMIC DNA]</scope>
    <source>
        <strain evidence="1 2">59</strain>
    </source>
</reference>